<dbReference type="EMBL" id="CP042374">
    <property type="protein sequence ID" value="QEA34009.1"/>
    <property type="molecule type" value="Genomic_DNA"/>
</dbReference>
<evidence type="ECO:0000313" key="2">
    <source>
        <dbReference type="Proteomes" id="UP000321332"/>
    </source>
</evidence>
<evidence type="ECO:0000313" key="1">
    <source>
        <dbReference type="EMBL" id="QEA34009.1"/>
    </source>
</evidence>
<keyword evidence="1" id="KW-0540">Nuclease</keyword>
<sequence>MTLENHLPPETQSLIDRAHIEMTQENWHDAAETLAELYEKLSTFEVNYRLVTALFMDEQYQLASSYADDFLLNYLDDEANFRMVVALAIQNQNFVYAQQLAVLWDGVDTREAVIQEIRDAEKNAEITMAATFKTIARQFYHLSDTDIIEQRDRYESGRHLPVDQFIIGAKYILVDPYATPIIRATLLEDLQKLKLDEDIQYRWLDDELYTANFSRIPLLTNSKVFEQIADLLDEKLSQDDPIALDMLAQQARFELTLIYPRIEEIVVDIENWVNATIDHYYGRQNNLELSSQKQWHDKVRNLTEDFFEK</sequence>
<keyword evidence="1" id="KW-0378">Hydrolase</keyword>
<protein>
    <submittedName>
        <fullName evidence="1">Type I restriction endonuclease subunit R</fullName>
    </submittedName>
</protein>
<dbReference type="GO" id="GO:0004519">
    <property type="term" value="F:endonuclease activity"/>
    <property type="evidence" value="ECO:0007669"/>
    <property type="project" value="UniProtKB-KW"/>
</dbReference>
<dbReference type="RefSeq" id="WP_014974551.1">
    <property type="nucleotide sequence ID" value="NZ_CP042374.1"/>
</dbReference>
<name>A0AAE6M3J7_LEUCA</name>
<dbReference type="Proteomes" id="UP000321332">
    <property type="component" value="Chromosome"/>
</dbReference>
<gene>
    <name evidence="1" type="ORF">FGL89_07685</name>
</gene>
<dbReference type="OMA" id="LFMDEQY"/>
<reference evidence="1 2" key="1">
    <citation type="submission" date="2019-06" db="EMBL/GenBank/DDBJ databases">
        <title>Genome analyses of bacteria isolated from kimchi.</title>
        <authorList>
            <person name="Lee S."/>
            <person name="Ahn S."/>
            <person name="Roh S."/>
        </authorList>
    </citation>
    <scope>NUCLEOTIDE SEQUENCE [LARGE SCALE GENOMIC DNA]</scope>
    <source>
        <strain evidence="1 2">CBA3620</strain>
    </source>
</reference>
<proteinExistence type="predicted"/>
<dbReference type="GeneID" id="61187630"/>
<keyword evidence="1" id="KW-0255">Endonuclease</keyword>
<dbReference type="AlphaFoldDB" id="A0AAE6M3J7"/>
<accession>A0AAE6M3J7</accession>
<organism evidence="1 2">
    <name type="scientific">Leuconostoc carnosum</name>
    <dbReference type="NCBI Taxonomy" id="1252"/>
    <lineage>
        <taxon>Bacteria</taxon>
        <taxon>Bacillati</taxon>
        <taxon>Bacillota</taxon>
        <taxon>Bacilli</taxon>
        <taxon>Lactobacillales</taxon>
        <taxon>Lactobacillaceae</taxon>
        <taxon>Leuconostoc</taxon>
    </lineage>
</organism>